<evidence type="ECO:0000256" key="1">
    <source>
        <dbReference type="SAM" id="SignalP"/>
    </source>
</evidence>
<reference evidence="2" key="1">
    <citation type="submission" date="2021-01" db="EMBL/GenBank/DDBJ databases">
        <title>Genome seq and assembly of Tabrizicola sp. KVB23.</title>
        <authorList>
            <person name="Chhetri G."/>
        </authorList>
    </citation>
    <scope>NUCLEOTIDE SEQUENCE</scope>
    <source>
        <strain evidence="2">KVB23</strain>
    </source>
</reference>
<protein>
    <submittedName>
        <fullName evidence="2">Uncharacterized protein</fullName>
    </submittedName>
</protein>
<name>A0A8J7SWE0_9RHOB</name>
<gene>
    <name evidence="2" type="ORF">JI744_11975</name>
</gene>
<keyword evidence="1" id="KW-0732">Signal</keyword>
<dbReference type="AlphaFoldDB" id="A0A8J7SWE0"/>
<sequence length="189" mass="20503">MRFVLVVIVGLTAGHATAACLPEGQLAKVVHFSGGAVLNQISVKDSVLDYTAVAEGKESRVRAARGLYPLQQSTGANAMSMDWGAQPLLPVEVLPVGEEVSVEAIIDGKESDVLRAAYLSHGEETVMVGECAYRTIHLTRTFYRKDVAFVKGDLWLDPVRLIALRTELDLLNKDGSVLRHQSTQAESLE</sequence>
<feature type="signal peptide" evidence="1">
    <location>
        <begin position="1"/>
        <end position="18"/>
    </location>
</feature>
<keyword evidence="3" id="KW-1185">Reference proteome</keyword>
<dbReference type="RefSeq" id="WP_202661205.1">
    <property type="nucleotide sequence ID" value="NZ_JAESVP010000005.1"/>
</dbReference>
<organism evidence="2 3">
    <name type="scientific">Fuscibacter oryzae</name>
    <dbReference type="NCBI Taxonomy" id="2803939"/>
    <lineage>
        <taxon>Bacteria</taxon>
        <taxon>Pseudomonadati</taxon>
        <taxon>Pseudomonadota</taxon>
        <taxon>Alphaproteobacteria</taxon>
        <taxon>Rhodobacterales</taxon>
        <taxon>Paracoccaceae</taxon>
        <taxon>Fuscibacter</taxon>
    </lineage>
</organism>
<dbReference type="EMBL" id="JAESVP010000005">
    <property type="protein sequence ID" value="MBL4928824.1"/>
    <property type="molecule type" value="Genomic_DNA"/>
</dbReference>
<proteinExistence type="predicted"/>
<evidence type="ECO:0000313" key="3">
    <source>
        <dbReference type="Proteomes" id="UP000619033"/>
    </source>
</evidence>
<feature type="chain" id="PRO_5035293798" evidence="1">
    <location>
        <begin position="19"/>
        <end position="189"/>
    </location>
</feature>
<dbReference type="Proteomes" id="UP000619033">
    <property type="component" value="Unassembled WGS sequence"/>
</dbReference>
<evidence type="ECO:0000313" key="2">
    <source>
        <dbReference type="EMBL" id="MBL4928824.1"/>
    </source>
</evidence>
<accession>A0A8J7SWE0</accession>
<dbReference type="PROSITE" id="PS51257">
    <property type="entry name" value="PROKAR_LIPOPROTEIN"/>
    <property type="match status" value="1"/>
</dbReference>
<comment type="caution">
    <text evidence="2">The sequence shown here is derived from an EMBL/GenBank/DDBJ whole genome shotgun (WGS) entry which is preliminary data.</text>
</comment>